<dbReference type="GO" id="GO:0000155">
    <property type="term" value="F:phosphorelay sensor kinase activity"/>
    <property type="evidence" value="ECO:0007669"/>
    <property type="project" value="InterPro"/>
</dbReference>
<keyword evidence="9" id="KW-0812">Transmembrane</keyword>
<evidence type="ECO:0000256" key="2">
    <source>
        <dbReference type="ARBA" id="ARBA00006402"/>
    </source>
</evidence>
<evidence type="ECO:0000313" key="13">
    <source>
        <dbReference type="Proteomes" id="UP000002008"/>
    </source>
</evidence>
<dbReference type="PROSITE" id="PS50109">
    <property type="entry name" value="HIS_KIN"/>
    <property type="match status" value="1"/>
</dbReference>
<proteinExistence type="inferred from homology"/>
<dbReference type="InterPro" id="IPR005467">
    <property type="entry name" value="His_kinase_dom"/>
</dbReference>
<dbReference type="RefSeq" id="WP_012256698.1">
    <property type="nucleotide sequence ID" value="NC_010175.1"/>
</dbReference>
<dbReference type="InterPro" id="IPR013656">
    <property type="entry name" value="PAS_4"/>
</dbReference>
<feature type="transmembrane region" description="Helical" evidence="9">
    <location>
        <begin position="6"/>
        <end position="26"/>
    </location>
</feature>
<evidence type="ECO:0000259" key="10">
    <source>
        <dbReference type="PROSITE" id="PS50109"/>
    </source>
</evidence>
<evidence type="ECO:0000256" key="6">
    <source>
        <dbReference type="ARBA" id="ARBA00022777"/>
    </source>
</evidence>
<feature type="transmembrane region" description="Helical" evidence="9">
    <location>
        <begin position="99"/>
        <end position="116"/>
    </location>
</feature>
<evidence type="ECO:0000256" key="9">
    <source>
        <dbReference type="SAM" id="Phobius"/>
    </source>
</evidence>
<dbReference type="CDD" id="cd16922">
    <property type="entry name" value="HATPase_EvgS-ArcB-TorS-like"/>
    <property type="match status" value="1"/>
</dbReference>
<dbReference type="InterPro" id="IPR003594">
    <property type="entry name" value="HATPase_dom"/>
</dbReference>
<keyword evidence="9" id="KW-1133">Transmembrane helix</keyword>
<dbReference type="Gene3D" id="1.10.287.130">
    <property type="match status" value="1"/>
</dbReference>
<dbReference type="Pfam" id="PF02518">
    <property type="entry name" value="HATPase_c"/>
    <property type="match status" value="1"/>
</dbReference>
<keyword evidence="9" id="KW-0472">Membrane</keyword>
<dbReference type="SMART" id="SM00388">
    <property type="entry name" value="HisKA"/>
    <property type="match status" value="1"/>
</dbReference>
<dbReference type="AlphaFoldDB" id="A9WGC1"/>
<dbReference type="Proteomes" id="UP000002008">
    <property type="component" value="Chromosome"/>
</dbReference>
<dbReference type="PANTHER" id="PTHR43047:SF64">
    <property type="entry name" value="HISTIDINE KINASE CONTAINING CHEY-HOMOLOGOUS RECEIVER DOMAIN AND PAS DOMAIN-RELATED"/>
    <property type="match status" value="1"/>
</dbReference>
<dbReference type="Gene3D" id="3.30.565.10">
    <property type="entry name" value="Histidine kinase-like ATPase, C-terminal domain"/>
    <property type="match status" value="1"/>
</dbReference>
<feature type="transmembrane region" description="Helical" evidence="9">
    <location>
        <begin position="178"/>
        <end position="198"/>
    </location>
</feature>
<reference evidence="13" key="1">
    <citation type="journal article" date="2011" name="BMC Genomics">
        <title>Complete genome sequence of the filamentous anoxygenic phototrophic bacterium Chloroflexus aurantiacus.</title>
        <authorList>
            <person name="Tang K.H."/>
            <person name="Barry K."/>
            <person name="Chertkov O."/>
            <person name="Dalin E."/>
            <person name="Han C.S."/>
            <person name="Hauser L.J."/>
            <person name="Honchak B.M."/>
            <person name="Karbach L.E."/>
            <person name="Land M.L."/>
            <person name="Lapidus A."/>
            <person name="Larimer F.W."/>
            <person name="Mikhailova N."/>
            <person name="Pitluck S."/>
            <person name="Pierson B.K."/>
            <person name="Blankenship R.E."/>
        </authorList>
    </citation>
    <scope>NUCLEOTIDE SEQUENCE [LARGE SCALE GENOMIC DNA]</scope>
    <source>
        <strain evidence="13">ATCC 29366 / DSM 635 / J-10-fl</strain>
    </source>
</reference>
<evidence type="ECO:0000256" key="1">
    <source>
        <dbReference type="ARBA" id="ARBA00000085"/>
    </source>
</evidence>
<dbReference type="EC" id="2.7.13.3" evidence="3"/>
<dbReference type="NCBIfam" id="TIGR00229">
    <property type="entry name" value="sensory_box"/>
    <property type="match status" value="1"/>
</dbReference>
<dbReference type="KEGG" id="cau:Caur_0804"/>
<organism evidence="12 13">
    <name type="scientific">Chloroflexus aurantiacus (strain ATCC 29366 / DSM 635 / J-10-fl)</name>
    <dbReference type="NCBI Taxonomy" id="324602"/>
    <lineage>
        <taxon>Bacteria</taxon>
        <taxon>Bacillati</taxon>
        <taxon>Chloroflexota</taxon>
        <taxon>Chloroflexia</taxon>
        <taxon>Chloroflexales</taxon>
        <taxon>Chloroflexineae</taxon>
        <taxon>Chloroflexaceae</taxon>
        <taxon>Chloroflexus</taxon>
    </lineage>
</organism>
<dbReference type="SUPFAM" id="SSF55785">
    <property type="entry name" value="PYP-like sensor domain (PAS domain)"/>
    <property type="match status" value="1"/>
</dbReference>
<keyword evidence="5 12" id="KW-0808">Transferase</keyword>
<dbReference type="EnsemblBacteria" id="ABY34042">
    <property type="protein sequence ID" value="ABY34042"/>
    <property type="gene ID" value="Caur_0804"/>
</dbReference>
<dbReference type="InterPro" id="IPR004358">
    <property type="entry name" value="Sig_transdc_His_kin-like_C"/>
</dbReference>
<dbReference type="Pfam" id="PF00512">
    <property type="entry name" value="HisKA"/>
    <property type="match status" value="1"/>
</dbReference>
<evidence type="ECO:0000256" key="8">
    <source>
        <dbReference type="ARBA" id="ARBA00074306"/>
    </source>
</evidence>
<dbReference type="CDD" id="cd00082">
    <property type="entry name" value="HisKA"/>
    <property type="match status" value="1"/>
</dbReference>
<feature type="transmembrane region" description="Helical" evidence="9">
    <location>
        <begin position="33"/>
        <end position="49"/>
    </location>
</feature>
<comment type="catalytic activity">
    <reaction evidence="1">
        <text>ATP + protein L-histidine = ADP + protein N-phospho-L-histidine.</text>
        <dbReference type="EC" id="2.7.13.3"/>
    </reaction>
</comment>
<dbReference type="STRING" id="324602.Caur_0804"/>
<dbReference type="Gene3D" id="3.30.450.20">
    <property type="entry name" value="PAS domain"/>
    <property type="match status" value="1"/>
</dbReference>
<dbReference type="Pfam" id="PF16927">
    <property type="entry name" value="HisKA_7TM"/>
    <property type="match status" value="1"/>
</dbReference>
<dbReference type="PATRIC" id="fig|324602.8.peg.918"/>
<dbReference type="PANTHER" id="PTHR43047">
    <property type="entry name" value="TWO-COMPONENT HISTIDINE PROTEIN KINASE"/>
    <property type="match status" value="1"/>
</dbReference>
<feature type="domain" description="Histidine kinase" evidence="10">
    <location>
        <begin position="367"/>
        <end position="586"/>
    </location>
</feature>
<keyword evidence="7" id="KW-0902">Two-component regulatory system</keyword>
<dbReference type="SMART" id="SM00387">
    <property type="entry name" value="HATPase_c"/>
    <property type="match status" value="1"/>
</dbReference>
<keyword evidence="4" id="KW-0597">Phosphoprotein</keyword>
<protein>
    <recommendedName>
        <fullName evidence="8">Circadian input-output histidine kinase CikA</fullName>
        <ecNumber evidence="3">2.7.13.3</ecNumber>
    </recommendedName>
</protein>
<evidence type="ECO:0000259" key="11">
    <source>
        <dbReference type="PROSITE" id="PS50113"/>
    </source>
</evidence>
<name>A9WGC1_CHLAA</name>
<dbReference type="InterPro" id="IPR031621">
    <property type="entry name" value="HisKA_7TM"/>
</dbReference>
<sequence>MWYFTPYILLPLAAVLLALGAMRLAWPYRRLPVAKVFLGLMFSTIWWSMCHALELSNATIAGKVLLSNIQYISVVSVPLLWLLFALCYTDRAHLLPRSVLYSLILLQSGFLIGAWTNGWHRLMWPRVELTYTAGGLWVLTGPHGPLWYASVLSAYAMVFAGTVLMINQAIRSQSLYRAQAISLVVGALLPWAASMLFVTGLSPIPFVDPTPVAFALGGLAFTVAMQRYRALDLLPAARERIVDQMPDAIIVLDMHDRIIDLNPAAQAILSATTDVLGKSLARVAPPWLIEQVRDRYEGQFEVQQTGETGTTTYDLRCTTLRDRDGSPAGRIFVLRDITLFKQAAQALQEAKEAAEAASQAKSAFLSMMSHELRTPLTAILGYSEFLREDLLNRDLHSLTSDLDRIITAGRHLLTLINDILDYARLEANAVTIHPEPVHMSTLINEVVMTLQGLAKQGQNTITVTVEPDLPPVLADPVRLRQVLLNLVGNACKFTGQGEIRVHCYRSTTAEIQIDVSDTGIGIAADQLQHLFKPFVQVDNGPTRRYGGTGLGLAICQRLCQVMGGAILVTSEPGRGSTFSVRLPITGVPSAPCEVSQEDG</sequence>
<accession>A9WGC1</accession>
<dbReference type="CDD" id="cd00130">
    <property type="entry name" value="PAS"/>
    <property type="match status" value="1"/>
</dbReference>
<dbReference type="SMART" id="SM00091">
    <property type="entry name" value="PAS"/>
    <property type="match status" value="1"/>
</dbReference>
<evidence type="ECO:0000256" key="3">
    <source>
        <dbReference type="ARBA" id="ARBA00012438"/>
    </source>
</evidence>
<dbReference type="InterPro" id="IPR036890">
    <property type="entry name" value="HATPase_C_sf"/>
</dbReference>
<dbReference type="InterPro" id="IPR000700">
    <property type="entry name" value="PAS-assoc_C"/>
</dbReference>
<dbReference type="SUPFAM" id="SSF55874">
    <property type="entry name" value="ATPase domain of HSP90 chaperone/DNA topoisomerase II/histidine kinase"/>
    <property type="match status" value="1"/>
</dbReference>
<dbReference type="InterPro" id="IPR036097">
    <property type="entry name" value="HisK_dim/P_sf"/>
</dbReference>
<dbReference type="SUPFAM" id="SSF47384">
    <property type="entry name" value="Homodimeric domain of signal transducing histidine kinase"/>
    <property type="match status" value="1"/>
</dbReference>
<dbReference type="InterPro" id="IPR003661">
    <property type="entry name" value="HisK_dim/P_dom"/>
</dbReference>
<dbReference type="InterPro" id="IPR035965">
    <property type="entry name" value="PAS-like_dom_sf"/>
</dbReference>
<evidence type="ECO:0000256" key="7">
    <source>
        <dbReference type="ARBA" id="ARBA00023012"/>
    </source>
</evidence>
<dbReference type="InterPro" id="IPR000014">
    <property type="entry name" value="PAS"/>
</dbReference>
<dbReference type="EMBL" id="CP000909">
    <property type="protein sequence ID" value="ABY34042.1"/>
    <property type="molecule type" value="Genomic_DNA"/>
</dbReference>
<keyword evidence="6" id="KW-0418">Kinase</keyword>
<evidence type="ECO:0000313" key="12">
    <source>
        <dbReference type="EMBL" id="ABY34042.1"/>
    </source>
</evidence>
<dbReference type="FunFam" id="3.30.565.10:FF:000010">
    <property type="entry name" value="Sensor histidine kinase RcsC"/>
    <property type="match status" value="1"/>
</dbReference>
<comment type="similarity">
    <text evidence="2">In the N-terminal section; belongs to the phytochrome family.</text>
</comment>
<dbReference type="PROSITE" id="PS50113">
    <property type="entry name" value="PAC"/>
    <property type="match status" value="1"/>
</dbReference>
<dbReference type="PRINTS" id="PR00344">
    <property type="entry name" value="BCTRLSENSOR"/>
</dbReference>
<feature type="transmembrane region" description="Helical" evidence="9">
    <location>
        <begin position="69"/>
        <end position="87"/>
    </location>
</feature>
<keyword evidence="13" id="KW-1185">Reference proteome</keyword>
<dbReference type="Pfam" id="PF08448">
    <property type="entry name" value="PAS_4"/>
    <property type="match status" value="1"/>
</dbReference>
<dbReference type="HOGENOM" id="CLU_000445_114_58_0"/>
<feature type="domain" description="PAC" evidence="11">
    <location>
        <begin position="296"/>
        <end position="349"/>
    </location>
</feature>
<feature type="transmembrane region" description="Helical" evidence="9">
    <location>
        <begin position="146"/>
        <end position="166"/>
    </location>
</feature>
<evidence type="ECO:0000256" key="4">
    <source>
        <dbReference type="ARBA" id="ARBA00022553"/>
    </source>
</evidence>
<dbReference type="eggNOG" id="COG2205">
    <property type="taxonomic scope" value="Bacteria"/>
</dbReference>
<dbReference type="InParanoid" id="A9WGC1"/>
<evidence type="ECO:0000256" key="5">
    <source>
        <dbReference type="ARBA" id="ARBA00022679"/>
    </source>
</evidence>
<gene>
    <name evidence="12" type="ordered locus">Caur_0804</name>
</gene>